<organism evidence="1 2">
    <name type="scientific">Aeromicrobium endophyticum</name>
    <dbReference type="NCBI Taxonomy" id="2292704"/>
    <lineage>
        <taxon>Bacteria</taxon>
        <taxon>Bacillati</taxon>
        <taxon>Actinomycetota</taxon>
        <taxon>Actinomycetes</taxon>
        <taxon>Propionibacteriales</taxon>
        <taxon>Nocardioidaceae</taxon>
        <taxon>Aeromicrobium</taxon>
    </lineage>
</organism>
<dbReference type="EMBL" id="QUBR01000002">
    <property type="protein sequence ID" value="REK69903.1"/>
    <property type="molecule type" value="Genomic_DNA"/>
</dbReference>
<proteinExistence type="predicted"/>
<dbReference type="Proteomes" id="UP000265581">
    <property type="component" value="Unassembled WGS sequence"/>
</dbReference>
<comment type="caution">
    <text evidence="1">The sequence shown here is derived from an EMBL/GenBank/DDBJ whole genome shotgun (WGS) entry which is preliminary data.</text>
</comment>
<evidence type="ECO:0008006" key="3">
    <source>
        <dbReference type="Google" id="ProtNLM"/>
    </source>
</evidence>
<sequence>MDWDELGEAIDEIAAMPSRSARLAAYEQLLRTVEPGREGHAEVLSCMADDLVDEGRLDDAESAYRRALDDGGRTVLQPRAGLLAVALARGDDARVDELLAELIALSRTEQLVIGDYEWIAESLEDAGRLKAALRWFTIPLRDIQPGDLDLMPPLCLDGRWRVRRALDLPVDAYDEAHDVWHEVNAAHG</sequence>
<dbReference type="InterPro" id="IPR011990">
    <property type="entry name" value="TPR-like_helical_dom_sf"/>
</dbReference>
<evidence type="ECO:0000313" key="1">
    <source>
        <dbReference type="EMBL" id="REK69903.1"/>
    </source>
</evidence>
<dbReference type="RefSeq" id="WP_119704501.1">
    <property type="nucleotide sequence ID" value="NZ_JBHSOI010000002.1"/>
</dbReference>
<dbReference type="SUPFAM" id="SSF48452">
    <property type="entry name" value="TPR-like"/>
    <property type="match status" value="1"/>
</dbReference>
<dbReference type="OrthoDB" id="3211351at2"/>
<evidence type="ECO:0000313" key="2">
    <source>
        <dbReference type="Proteomes" id="UP000265581"/>
    </source>
</evidence>
<name>A0A371P1T3_9ACTN</name>
<dbReference type="AlphaFoldDB" id="A0A371P1T3"/>
<reference evidence="1 2" key="1">
    <citation type="submission" date="2018-08" db="EMBL/GenBank/DDBJ databases">
        <title>Aeromicrobium sp. M2KJ-4, whole genome shotgun sequence.</title>
        <authorList>
            <person name="Tuo L."/>
        </authorList>
    </citation>
    <scope>NUCLEOTIDE SEQUENCE [LARGE SCALE GENOMIC DNA]</scope>
    <source>
        <strain evidence="1 2">M2KJ-4</strain>
    </source>
</reference>
<dbReference type="Gene3D" id="1.25.40.10">
    <property type="entry name" value="Tetratricopeptide repeat domain"/>
    <property type="match status" value="1"/>
</dbReference>
<protein>
    <recommendedName>
        <fullName evidence="3">Tetratricopeptide repeat protein</fullName>
    </recommendedName>
</protein>
<gene>
    <name evidence="1" type="ORF">DX116_11980</name>
</gene>
<accession>A0A371P1T3</accession>
<keyword evidence="2" id="KW-1185">Reference proteome</keyword>